<evidence type="ECO:0000256" key="6">
    <source>
        <dbReference type="ARBA" id="ARBA00022989"/>
    </source>
</evidence>
<feature type="transmembrane region" description="Helical" evidence="8">
    <location>
        <begin position="6"/>
        <end position="22"/>
    </location>
</feature>
<dbReference type="GO" id="GO:0005886">
    <property type="term" value="C:plasma membrane"/>
    <property type="evidence" value="ECO:0007669"/>
    <property type="project" value="UniProtKB-SubCell"/>
</dbReference>
<feature type="transmembrane region" description="Helical" evidence="8">
    <location>
        <begin position="294"/>
        <end position="312"/>
    </location>
</feature>
<dbReference type="Pfam" id="PF03547">
    <property type="entry name" value="Mem_trans"/>
    <property type="match status" value="1"/>
</dbReference>
<dbReference type="InterPro" id="IPR038770">
    <property type="entry name" value="Na+/solute_symporter_sf"/>
</dbReference>
<comment type="subcellular location">
    <subcellularLocation>
        <location evidence="1">Cell membrane</location>
        <topology evidence="1">Multi-pass membrane protein</topology>
    </subcellularLocation>
</comment>
<evidence type="ECO:0000256" key="7">
    <source>
        <dbReference type="ARBA" id="ARBA00023136"/>
    </source>
</evidence>
<keyword evidence="7 8" id="KW-0472">Membrane</keyword>
<keyword evidence="10" id="KW-1185">Reference proteome</keyword>
<evidence type="ECO:0000256" key="5">
    <source>
        <dbReference type="ARBA" id="ARBA00022692"/>
    </source>
</evidence>
<evidence type="ECO:0000256" key="1">
    <source>
        <dbReference type="ARBA" id="ARBA00004651"/>
    </source>
</evidence>
<proteinExistence type="inferred from homology"/>
<gene>
    <name evidence="9" type="ORF">FM121_07360</name>
</gene>
<dbReference type="RefSeq" id="WP_086951533.1">
    <property type="nucleotide sequence ID" value="NZ_FWFD01000009.1"/>
</dbReference>
<keyword evidence="4" id="KW-1003">Cell membrane</keyword>
<feature type="transmembrane region" description="Helical" evidence="8">
    <location>
        <begin position="34"/>
        <end position="52"/>
    </location>
</feature>
<sequence>MIAAYLNILVVFAIILLSYILTWRKWFDNHTADVFSKLVLNITLPLSMFLNMTQKFTRSEFLELFKGIALPFTSIIITFGISFIYAKVTKVPITRRGSFMTMFTAANTIFMGLPVNMAIFGEKAIPYALLYYMCNTTFFFTIGILLIANDNPEIDIKKAKFSFKKLLKQLLSPALMGFVVGIMWLLTGIDVPKPLFDFSTYVGGMTTALSLFVIGIIIYQTGIKNIKMNKDVAGVLLGRYFISPLVVYLLSWVIPVPPLMLNVFILQSAMPVQNAMPILARSYGADEEFTTSSLTYSILSYFVFILIILKLFF</sequence>
<dbReference type="PANTHER" id="PTHR36838:SF1">
    <property type="entry name" value="SLR1864 PROTEIN"/>
    <property type="match status" value="1"/>
</dbReference>
<protein>
    <submittedName>
        <fullName evidence="9">Malate permease</fullName>
    </submittedName>
</protein>
<dbReference type="GO" id="GO:0055085">
    <property type="term" value="P:transmembrane transport"/>
    <property type="evidence" value="ECO:0007669"/>
    <property type="project" value="InterPro"/>
</dbReference>
<dbReference type="AlphaFoldDB" id="A0A1X6WNK1"/>
<keyword evidence="6 8" id="KW-1133">Transmembrane helix</keyword>
<name>A0A1X6WNK1_9ENTE</name>
<evidence type="ECO:0000313" key="10">
    <source>
        <dbReference type="Proteomes" id="UP000195918"/>
    </source>
</evidence>
<feature type="transmembrane region" description="Helical" evidence="8">
    <location>
        <begin position="64"/>
        <end position="86"/>
    </location>
</feature>
<feature type="transmembrane region" description="Helical" evidence="8">
    <location>
        <begin position="201"/>
        <end position="220"/>
    </location>
</feature>
<dbReference type="EMBL" id="FWFD01000009">
    <property type="protein sequence ID" value="SLM85903.1"/>
    <property type="molecule type" value="Genomic_DNA"/>
</dbReference>
<feature type="transmembrane region" description="Helical" evidence="8">
    <location>
        <begin position="125"/>
        <end position="149"/>
    </location>
</feature>
<organism evidence="9 10">
    <name type="scientific">Vagococcus fluvialis bH819</name>
    <dbReference type="NCBI Taxonomy" id="1255619"/>
    <lineage>
        <taxon>Bacteria</taxon>
        <taxon>Bacillati</taxon>
        <taxon>Bacillota</taxon>
        <taxon>Bacilli</taxon>
        <taxon>Lactobacillales</taxon>
        <taxon>Enterococcaceae</taxon>
        <taxon>Vagococcus</taxon>
    </lineage>
</organism>
<dbReference type="Proteomes" id="UP000195918">
    <property type="component" value="Unassembled WGS sequence"/>
</dbReference>
<keyword evidence="3" id="KW-0813">Transport</keyword>
<evidence type="ECO:0000256" key="2">
    <source>
        <dbReference type="ARBA" id="ARBA00010145"/>
    </source>
</evidence>
<evidence type="ECO:0000256" key="8">
    <source>
        <dbReference type="SAM" id="Phobius"/>
    </source>
</evidence>
<evidence type="ECO:0000313" key="9">
    <source>
        <dbReference type="EMBL" id="SLM85903.1"/>
    </source>
</evidence>
<evidence type="ECO:0000256" key="4">
    <source>
        <dbReference type="ARBA" id="ARBA00022475"/>
    </source>
</evidence>
<evidence type="ECO:0000256" key="3">
    <source>
        <dbReference type="ARBA" id="ARBA00022448"/>
    </source>
</evidence>
<dbReference type="PANTHER" id="PTHR36838">
    <property type="entry name" value="AUXIN EFFLUX CARRIER FAMILY PROTEIN"/>
    <property type="match status" value="1"/>
</dbReference>
<feature type="transmembrane region" description="Helical" evidence="8">
    <location>
        <begin position="170"/>
        <end position="189"/>
    </location>
</feature>
<dbReference type="OrthoDB" id="9798064at2"/>
<accession>A0A1X6WNK1</accession>
<feature type="transmembrane region" description="Helical" evidence="8">
    <location>
        <begin position="232"/>
        <end position="254"/>
    </location>
</feature>
<dbReference type="Gene3D" id="1.20.1530.20">
    <property type="match status" value="1"/>
</dbReference>
<comment type="similarity">
    <text evidence="2">Belongs to the auxin efflux carrier (TC 2.A.69) family.</text>
</comment>
<reference evidence="10" key="1">
    <citation type="submission" date="2017-02" db="EMBL/GenBank/DDBJ databases">
        <authorList>
            <person name="Dridi B."/>
        </authorList>
    </citation>
    <scope>NUCLEOTIDE SEQUENCE [LARGE SCALE GENOMIC DNA]</scope>
    <source>
        <strain evidence="10">bH819</strain>
    </source>
</reference>
<dbReference type="InterPro" id="IPR004776">
    <property type="entry name" value="Mem_transp_PIN-like"/>
</dbReference>
<feature type="transmembrane region" description="Helical" evidence="8">
    <location>
        <begin position="98"/>
        <end position="119"/>
    </location>
</feature>
<keyword evidence="5 8" id="KW-0812">Transmembrane</keyword>